<dbReference type="GO" id="GO:0015562">
    <property type="term" value="F:efflux transmembrane transporter activity"/>
    <property type="evidence" value="ECO:0007669"/>
    <property type="project" value="InterPro"/>
</dbReference>
<sequence length="476" mass="52295">MKVGSLLLITAAILSANPSSAMSLNDYLNQVKQQSLGLKASDQQAEASALSVREADLYFTPKLLANARVGHDGKESFGAAVTYDRLKMQNYSLGVSQEFSFGLQTKLMYAIDNTEVEGLSAPGYPSSVSFWDATPQLELTMPLWKDGFGRTARANEELVRQQNEAQKLGSLGQSQSYLVEAEAAYWNLSSAQEVVEVQKRASQAAQSILDYVSRKARMNLGENADVLQAKALVEQTTFQLQQAVNTEKAARRNFNTFMNRGSEEAVERLDVMNYDGLQSVAIPAQKPGNRYDVQAAAAQARTAKASSALSAEKNKPQVDLYGSWALNGRDEELNEAMKNAGKTEKDTAFVGVRVSIPLNVGAASDARAGALKAERAAEYSLQYKQFVQEQDWNNLVQQLGEAKEGFRLATNIVNAQKAKLDNERTRLRQGRTTTYQVLLFEQDYSQSEVNRVKSAALILGLQARIKLYQNSPEGGI</sequence>
<dbReference type="SUPFAM" id="SSF56954">
    <property type="entry name" value="Outer membrane efflux proteins (OEP)"/>
    <property type="match status" value="1"/>
</dbReference>
<dbReference type="PANTHER" id="PTHR30026">
    <property type="entry name" value="OUTER MEMBRANE PROTEIN TOLC"/>
    <property type="match status" value="1"/>
</dbReference>
<keyword evidence="4" id="KW-0472">Membrane</keyword>
<dbReference type="PANTHER" id="PTHR30026:SF20">
    <property type="entry name" value="OUTER MEMBRANE PROTEIN TOLC"/>
    <property type="match status" value="1"/>
</dbReference>
<feature type="chain" id="PRO_5007573581" description="Outer membrane protein" evidence="6">
    <location>
        <begin position="22"/>
        <end position="476"/>
    </location>
</feature>
<dbReference type="InterPro" id="IPR051906">
    <property type="entry name" value="TolC-like"/>
</dbReference>
<protein>
    <recommendedName>
        <fullName evidence="9">Outer membrane protein</fullName>
    </recommendedName>
</protein>
<name>A0A150WSQ9_BDEBC</name>
<proteinExistence type="predicted"/>
<dbReference type="GO" id="GO:0009279">
    <property type="term" value="C:cell outer membrane"/>
    <property type="evidence" value="ECO:0007669"/>
    <property type="project" value="UniProtKB-SubCell"/>
</dbReference>
<keyword evidence="5" id="KW-0998">Cell outer membrane</keyword>
<evidence type="ECO:0000256" key="2">
    <source>
        <dbReference type="ARBA" id="ARBA00022452"/>
    </source>
</evidence>
<dbReference type="Gene3D" id="1.20.1600.10">
    <property type="entry name" value="Outer membrane efflux proteins (OEP)"/>
    <property type="match status" value="1"/>
</dbReference>
<evidence type="ECO:0000256" key="1">
    <source>
        <dbReference type="ARBA" id="ARBA00004442"/>
    </source>
</evidence>
<evidence type="ECO:0000313" key="8">
    <source>
        <dbReference type="Proteomes" id="UP000075320"/>
    </source>
</evidence>
<evidence type="ECO:0000256" key="3">
    <source>
        <dbReference type="ARBA" id="ARBA00022692"/>
    </source>
</evidence>
<evidence type="ECO:0008006" key="9">
    <source>
        <dbReference type="Google" id="ProtNLM"/>
    </source>
</evidence>
<dbReference type="Proteomes" id="UP000075320">
    <property type="component" value="Unassembled WGS sequence"/>
</dbReference>
<gene>
    <name evidence="7" type="ORF">AZI86_02505</name>
</gene>
<dbReference type="OrthoDB" id="5288097at2"/>
<evidence type="ECO:0000256" key="4">
    <source>
        <dbReference type="ARBA" id="ARBA00023136"/>
    </source>
</evidence>
<keyword evidence="3" id="KW-0812">Transmembrane</keyword>
<evidence type="ECO:0000313" key="7">
    <source>
        <dbReference type="EMBL" id="KYG67436.1"/>
    </source>
</evidence>
<comment type="subcellular location">
    <subcellularLocation>
        <location evidence="1">Cell outer membrane</location>
    </subcellularLocation>
</comment>
<comment type="caution">
    <text evidence="7">The sequence shown here is derived from an EMBL/GenBank/DDBJ whole genome shotgun (WGS) entry which is preliminary data.</text>
</comment>
<dbReference type="GO" id="GO:0015288">
    <property type="term" value="F:porin activity"/>
    <property type="evidence" value="ECO:0007669"/>
    <property type="project" value="TreeGrafter"/>
</dbReference>
<dbReference type="EMBL" id="LUKE01000001">
    <property type="protein sequence ID" value="KYG67436.1"/>
    <property type="molecule type" value="Genomic_DNA"/>
</dbReference>
<dbReference type="AlphaFoldDB" id="A0A150WSQ9"/>
<reference evidence="7 8" key="1">
    <citation type="submission" date="2016-03" db="EMBL/GenBank/DDBJ databases">
        <authorList>
            <person name="Ploux O."/>
        </authorList>
    </citation>
    <scope>NUCLEOTIDE SEQUENCE [LARGE SCALE GENOMIC DNA]</scope>
    <source>
        <strain evidence="7 8">R0</strain>
    </source>
</reference>
<organism evidence="7 8">
    <name type="scientific">Bdellovibrio bacteriovorus</name>
    <dbReference type="NCBI Taxonomy" id="959"/>
    <lineage>
        <taxon>Bacteria</taxon>
        <taxon>Pseudomonadati</taxon>
        <taxon>Bdellovibrionota</taxon>
        <taxon>Bdellovibrionia</taxon>
        <taxon>Bdellovibrionales</taxon>
        <taxon>Pseudobdellovibrionaceae</taxon>
        <taxon>Bdellovibrio</taxon>
    </lineage>
</organism>
<dbReference type="GO" id="GO:1990281">
    <property type="term" value="C:efflux pump complex"/>
    <property type="evidence" value="ECO:0007669"/>
    <property type="project" value="TreeGrafter"/>
</dbReference>
<evidence type="ECO:0000256" key="5">
    <source>
        <dbReference type="ARBA" id="ARBA00023237"/>
    </source>
</evidence>
<keyword evidence="8" id="KW-1185">Reference proteome</keyword>
<keyword evidence="2" id="KW-1134">Transmembrane beta strand</keyword>
<feature type="signal peptide" evidence="6">
    <location>
        <begin position="1"/>
        <end position="21"/>
    </location>
</feature>
<keyword evidence="6" id="KW-0732">Signal</keyword>
<accession>A0A150WSQ9</accession>
<evidence type="ECO:0000256" key="6">
    <source>
        <dbReference type="SAM" id="SignalP"/>
    </source>
</evidence>